<feature type="compositionally biased region" description="Polar residues" evidence="2">
    <location>
        <begin position="570"/>
        <end position="594"/>
    </location>
</feature>
<feature type="compositionally biased region" description="Basic and acidic residues" evidence="2">
    <location>
        <begin position="556"/>
        <end position="569"/>
    </location>
</feature>
<feature type="coiled-coil region" evidence="1">
    <location>
        <begin position="265"/>
        <end position="310"/>
    </location>
</feature>
<feature type="compositionally biased region" description="Polar residues" evidence="2">
    <location>
        <begin position="515"/>
        <end position="553"/>
    </location>
</feature>
<feature type="region of interest" description="Disordered" evidence="2">
    <location>
        <begin position="132"/>
        <end position="165"/>
    </location>
</feature>
<dbReference type="Proteomes" id="UP000799439">
    <property type="component" value="Unassembled WGS sequence"/>
</dbReference>
<feature type="compositionally biased region" description="Basic and acidic residues" evidence="2">
    <location>
        <begin position="205"/>
        <end position="222"/>
    </location>
</feature>
<feature type="compositionally biased region" description="Polar residues" evidence="2">
    <location>
        <begin position="485"/>
        <end position="494"/>
    </location>
</feature>
<accession>A0A9P4J583</accession>
<dbReference type="PANTHER" id="PTHR38120:SF1">
    <property type="entry name" value="M PROTEIN, SEROTYPE 2.1"/>
    <property type="match status" value="1"/>
</dbReference>
<evidence type="ECO:0000313" key="4">
    <source>
        <dbReference type="Proteomes" id="UP000799439"/>
    </source>
</evidence>
<name>A0A9P4J583_9PEZI</name>
<keyword evidence="4" id="KW-1185">Reference proteome</keyword>
<feature type="region of interest" description="Disordered" evidence="2">
    <location>
        <begin position="469"/>
        <end position="497"/>
    </location>
</feature>
<keyword evidence="1" id="KW-0175">Coiled coil</keyword>
<dbReference type="AlphaFoldDB" id="A0A9P4J583"/>
<dbReference type="OrthoDB" id="2121319at2759"/>
<feature type="compositionally biased region" description="Polar residues" evidence="2">
    <location>
        <begin position="1"/>
        <end position="11"/>
    </location>
</feature>
<feature type="region of interest" description="Disordered" evidence="2">
    <location>
        <begin position="205"/>
        <end position="252"/>
    </location>
</feature>
<reference evidence="3" key="1">
    <citation type="journal article" date="2020" name="Stud. Mycol.">
        <title>101 Dothideomycetes genomes: a test case for predicting lifestyles and emergence of pathogens.</title>
        <authorList>
            <person name="Haridas S."/>
            <person name="Albert R."/>
            <person name="Binder M."/>
            <person name="Bloem J."/>
            <person name="Labutti K."/>
            <person name="Salamov A."/>
            <person name="Andreopoulos B."/>
            <person name="Baker S."/>
            <person name="Barry K."/>
            <person name="Bills G."/>
            <person name="Bluhm B."/>
            <person name="Cannon C."/>
            <person name="Castanera R."/>
            <person name="Culley D."/>
            <person name="Daum C."/>
            <person name="Ezra D."/>
            <person name="Gonzalez J."/>
            <person name="Henrissat B."/>
            <person name="Kuo A."/>
            <person name="Liang C."/>
            <person name="Lipzen A."/>
            <person name="Lutzoni F."/>
            <person name="Magnuson J."/>
            <person name="Mondo S."/>
            <person name="Nolan M."/>
            <person name="Ohm R."/>
            <person name="Pangilinan J."/>
            <person name="Park H.-J."/>
            <person name="Ramirez L."/>
            <person name="Alfaro M."/>
            <person name="Sun H."/>
            <person name="Tritt A."/>
            <person name="Yoshinaga Y."/>
            <person name="Zwiers L.-H."/>
            <person name="Turgeon B."/>
            <person name="Goodwin S."/>
            <person name="Spatafora J."/>
            <person name="Crous P."/>
            <person name="Grigoriev I."/>
        </authorList>
    </citation>
    <scope>NUCLEOTIDE SEQUENCE</scope>
    <source>
        <strain evidence="3">CBS 260.36</strain>
    </source>
</reference>
<evidence type="ECO:0000256" key="1">
    <source>
        <dbReference type="SAM" id="Coils"/>
    </source>
</evidence>
<feature type="region of interest" description="Disordered" evidence="2">
    <location>
        <begin position="410"/>
        <end position="438"/>
    </location>
</feature>
<feature type="compositionally biased region" description="Basic and acidic residues" evidence="2">
    <location>
        <begin position="416"/>
        <end position="434"/>
    </location>
</feature>
<feature type="compositionally biased region" description="Polar residues" evidence="2">
    <location>
        <begin position="73"/>
        <end position="88"/>
    </location>
</feature>
<dbReference type="PANTHER" id="PTHR38120">
    <property type="entry name" value="EXPRESSED PROTEIN"/>
    <property type="match status" value="1"/>
</dbReference>
<feature type="region of interest" description="Disordered" evidence="2">
    <location>
        <begin position="509"/>
        <end position="604"/>
    </location>
</feature>
<organism evidence="3 4">
    <name type="scientific">Myriangium duriaei CBS 260.36</name>
    <dbReference type="NCBI Taxonomy" id="1168546"/>
    <lineage>
        <taxon>Eukaryota</taxon>
        <taxon>Fungi</taxon>
        <taxon>Dikarya</taxon>
        <taxon>Ascomycota</taxon>
        <taxon>Pezizomycotina</taxon>
        <taxon>Dothideomycetes</taxon>
        <taxon>Dothideomycetidae</taxon>
        <taxon>Myriangiales</taxon>
        <taxon>Myriangiaceae</taxon>
        <taxon>Myriangium</taxon>
    </lineage>
</organism>
<feature type="compositionally biased region" description="Polar residues" evidence="2">
    <location>
        <begin position="224"/>
        <end position="236"/>
    </location>
</feature>
<evidence type="ECO:0000313" key="3">
    <source>
        <dbReference type="EMBL" id="KAF2152614.1"/>
    </source>
</evidence>
<feature type="compositionally biased region" description="Basic and acidic residues" evidence="2">
    <location>
        <begin position="133"/>
        <end position="165"/>
    </location>
</feature>
<feature type="compositionally biased region" description="Polar residues" evidence="2">
    <location>
        <begin position="30"/>
        <end position="50"/>
    </location>
</feature>
<feature type="region of interest" description="Disordered" evidence="2">
    <location>
        <begin position="1"/>
        <end position="98"/>
    </location>
</feature>
<gene>
    <name evidence="3" type="ORF">K461DRAFT_321594</name>
</gene>
<comment type="caution">
    <text evidence="3">The sequence shown here is derived from an EMBL/GenBank/DDBJ whole genome shotgun (WGS) entry which is preliminary data.</text>
</comment>
<evidence type="ECO:0000256" key="2">
    <source>
        <dbReference type="SAM" id="MobiDB-lite"/>
    </source>
</evidence>
<proteinExistence type="predicted"/>
<feature type="compositionally biased region" description="Low complexity" evidence="2">
    <location>
        <begin position="12"/>
        <end position="24"/>
    </location>
</feature>
<protein>
    <submittedName>
        <fullName evidence="3">Uncharacterized protein</fullName>
    </submittedName>
</protein>
<dbReference type="EMBL" id="ML996086">
    <property type="protein sequence ID" value="KAF2152614.1"/>
    <property type="molecule type" value="Genomic_DNA"/>
</dbReference>
<sequence>MSTPSRSQTPTAAAGRRAAKDASATDATPARTTSTMASRNSTPITSASRSRSVRTPGASTPPSARAAVKKPVNGSSNATNARNVTDNVDISDADSKAQTSAAIEEMQESLRLSQEACEDYQKQIALLQARAADSADEHRKLEETTQELTERLEELENEKRDSLRSKRELEAIYESDRAVSLKFREEAQAKEEELVDTIQRLKDSLAQREFRPGTEESKKPDLSRTASFRSGHSQVESPHFAPSSSLQRSDSRSSSRLVLQKDKIIESLRIELAEAQIKLVEMENLGGGQVQGLEKTLMEARMTNARLMEENESFQLLLSEKTLSGELAHSPLLQKIDTDATPTTAVKGSSLEEELKVAEEGNDDDPSKDFKVQIASLRDENKALTLYINNIISRLLQHDFEFILDKNSEAKPTARPAEKAEKELPPPPADKEAENPGFLARTRSYMGNRRPRPQSAIFTSETAIRTIANENPDTAPSIPIGRPQPRSTSGSGNRRSLIDWNSAAVVNNMYRGPSPTRSSGGPLSPSIASPRNSFFGSRPSNPTRVTSGSTVATINEDDKTAHNSNRDSKIGSSRNSLASDASNSISPPQSTVASSDKAAGSVMVGSKMRPLRLVQETADEAAAKKANNRQSWMGWFNKGT</sequence>